<feature type="chain" id="PRO_5038865037" description="Modifier protein of major autolysin LytC" evidence="2">
    <location>
        <begin position="26"/>
        <end position="1145"/>
    </location>
</feature>
<feature type="compositionally biased region" description="Polar residues" evidence="1">
    <location>
        <begin position="467"/>
        <end position="482"/>
    </location>
</feature>
<feature type="domain" description="Bacterial Ig" evidence="4">
    <location>
        <begin position="802"/>
        <end position="882"/>
    </location>
</feature>
<feature type="domain" description="Bacterial Ig" evidence="4">
    <location>
        <begin position="979"/>
        <end position="1058"/>
    </location>
</feature>
<feature type="domain" description="Bacterial Ig" evidence="3">
    <location>
        <begin position="326"/>
        <end position="398"/>
    </location>
</feature>
<reference evidence="5 6" key="1">
    <citation type="submission" date="2020-03" db="EMBL/GenBank/DDBJ databases">
        <title>Soil Listeria distribution.</title>
        <authorList>
            <person name="Liao J."/>
            <person name="Wiedmann M."/>
        </authorList>
    </citation>
    <scope>NUCLEOTIDE SEQUENCE [LARGE SCALE GENOMIC DNA]</scope>
    <source>
        <strain evidence="5 6">FSL L7-1427</strain>
    </source>
</reference>
<protein>
    <recommendedName>
        <fullName evidence="7">Modifier protein of major autolysin LytC</fullName>
    </recommendedName>
</protein>
<dbReference type="NCBIfam" id="NF033510">
    <property type="entry name" value="Ca_tandemer"/>
    <property type="match status" value="3"/>
</dbReference>
<feature type="domain" description="Bacterial Ig" evidence="3">
    <location>
        <begin position="564"/>
        <end position="638"/>
    </location>
</feature>
<organism evidence="5 6">
    <name type="scientific">Listeria booriae</name>
    <dbReference type="NCBI Taxonomy" id="1552123"/>
    <lineage>
        <taxon>Bacteria</taxon>
        <taxon>Bacillati</taxon>
        <taxon>Bacillota</taxon>
        <taxon>Bacilli</taxon>
        <taxon>Bacillales</taxon>
        <taxon>Listeriaceae</taxon>
        <taxon>Listeria</taxon>
    </lineage>
</organism>
<proteinExistence type="predicted"/>
<dbReference type="Pfam" id="PF20622">
    <property type="entry name" value="Big_15"/>
    <property type="match status" value="4"/>
</dbReference>
<feature type="region of interest" description="Disordered" evidence="1">
    <location>
        <begin position="467"/>
        <end position="490"/>
    </location>
</feature>
<dbReference type="InterPro" id="IPR046746">
    <property type="entry name" value="Big_15"/>
</dbReference>
<dbReference type="EMBL" id="JAARRU010000006">
    <property type="protein sequence ID" value="MBC1566860.1"/>
    <property type="molecule type" value="Genomic_DNA"/>
</dbReference>
<comment type="caution">
    <text evidence="5">The sequence shown here is derived from an EMBL/GenBank/DDBJ whole genome shotgun (WGS) entry which is preliminary data.</text>
</comment>
<feature type="domain" description="Bacterial Ig" evidence="4">
    <location>
        <begin position="887"/>
        <end position="968"/>
    </location>
</feature>
<dbReference type="InterPro" id="IPR041498">
    <property type="entry name" value="Big_6"/>
</dbReference>
<accession>A0A842A394</accession>
<feature type="signal peptide" evidence="2">
    <location>
        <begin position="1"/>
        <end position="25"/>
    </location>
</feature>
<dbReference type="Gene3D" id="2.60.40.10">
    <property type="entry name" value="Immunoglobulins"/>
    <property type="match status" value="5"/>
</dbReference>
<evidence type="ECO:0000256" key="1">
    <source>
        <dbReference type="SAM" id="MobiDB-lite"/>
    </source>
</evidence>
<feature type="domain" description="Bacterial Ig" evidence="3">
    <location>
        <begin position="405"/>
        <end position="479"/>
    </location>
</feature>
<evidence type="ECO:0008006" key="7">
    <source>
        <dbReference type="Google" id="ProtNLM"/>
    </source>
</evidence>
<sequence length="1145" mass="117076">MTNKKRANKLAKITVASAIAFSALAQPLGTLVTVKAAEAPATTKAESKLLQTSLLKASVPATFKNAQFTSTDTSIPDWYTISTDEPVFNGTPYSLGTKQSDGYFKVNGSSYTGINPTGQGSFFVRLASTAGSTYRLCQAIDTVPGVSYTIGINGEGISGAASADILQSIHLLKQDADGSNSARLSGITSILMGLKRNVGGSFVATSNKTILALSFDTANASMSSSVVKYSDLSIEASGTESIATPTISTVTDNDTVVTGTGTVGQIVRVGLPDGTIKTGTVSNDGKYSIEIPKQAKDKVIKVMLYDGFGNISPEASTTVVADTVAPPTINTVTSDDTTVKGTGVNGATVTLTIGGTNYTGTVSNGEYNITIPKQSAGTVISAIESLNGKTSTSVNTTVTQGTVAAPTINGVKSNDTTAKGTGIAGATVTVTIAGQDRTATVGQDGNYSVTIPAQAVGTVISAKQTLNGKTSDPVSTTVTQGTVADPTINPVTTDNTSVKGTGINGATVTITIGSNTYTGTVSGGEYTITIPKQAAGTVISAKQSLNSQTSNSVNTTVTQGELAAPVINTVTTDDIRVTGTGTKGAVVTLTIAGHDYTGLVDANGAYSITIVKQPAGTTITAKQEINGKSSANATTTVTQGVVTPPTVNPVTTDDIKVTGTGMKGAVVKLTINGTDYTGLVDSDGKYSIDIPKQAEGTGIVAVEILNGTTSTTTIASVAQGTVATPTINSVTTEDTTVKGTGTTGAVVTITIGSNTYTGSVTNGSYSITIPKQAAGTVISAKQTLNNKTSAATTTSVVATQTTLTTNNFTIGVDNYIRGTYTGSSVAKLAIEVNGTVQQKITATGSPYQYYAKGKITAGTDQVYVISYNANGDQLKRVKVDVKTLTSGTITPATFYVGTDNYVTGTLTGDISKFSLTVNGVETTKINVTTAPTFRYYANNLIRNLTDVVTVNGYDSAGKLLDSKPVTVDKNRGNQGAIATVAPFTLGKDSYVTGTYTGDIAKVELQVNNVALQRINVASDGTIKYYAKGKINALTDVVKLVGYDSTGIAVSTKVITVANANGGITVNPYVIGTDGYVKGTYTGSVAKISLTVNGDKKTTISVPVPGPNYQYYAKSLITSASDVVVVTAYNAAGGVLDTKTVSVSSR</sequence>
<evidence type="ECO:0000313" key="5">
    <source>
        <dbReference type="EMBL" id="MBC1566860.1"/>
    </source>
</evidence>
<dbReference type="AlphaFoldDB" id="A0A842A394"/>
<dbReference type="Proteomes" id="UP000586951">
    <property type="component" value="Unassembled WGS sequence"/>
</dbReference>
<dbReference type="InterPro" id="IPR013783">
    <property type="entry name" value="Ig-like_fold"/>
</dbReference>
<evidence type="ECO:0000259" key="3">
    <source>
        <dbReference type="Pfam" id="PF17936"/>
    </source>
</evidence>
<feature type="domain" description="Bacterial Ig" evidence="4">
    <location>
        <begin position="1061"/>
        <end position="1143"/>
    </location>
</feature>
<evidence type="ECO:0000313" key="6">
    <source>
        <dbReference type="Proteomes" id="UP000586951"/>
    </source>
</evidence>
<evidence type="ECO:0000256" key="2">
    <source>
        <dbReference type="SAM" id="SignalP"/>
    </source>
</evidence>
<name>A0A842A394_9LIST</name>
<dbReference type="RefSeq" id="WP_185418834.1">
    <property type="nucleotide sequence ID" value="NZ_JAARRU010000006.1"/>
</dbReference>
<dbReference type="Pfam" id="PF17936">
    <property type="entry name" value="Big_6"/>
    <property type="match status" value="4"/>
</dbReference>
<feature type="domain" description="Bacterial Ig" evidence="3">
    <location>
        <begin position="244"/>
        <end position="319"/>
    </location>
</feature>
<keyword evidence="2" id="KW-0732">Signal</keyword>
<gene>
    <name evidence="5" type="ORF">HB907_15740</name>
</gene>
<evidence type="ECO:0000259" key="4">
    <source>
        <dbReference type="Pfam" id="PF20622"/>
    </source>
</evidence>